<organism evidence="1 2">
    <name type="scientific">Canariomyces notabilis</name>
    <dbReference type="NCBI Taxonomy" id="2074819"/>
    <lineage>
        <taxon>Eukaryota</taxon>
        <taxon>Fungi</taxon>
        <taxon>Dikarya</taxon>
        <taxon>Ascomycota</taxon>
        <taxon>Pezizomycotina</taxon>
        <taxon>Sordariomycetes</taxon>
        <taxon>Sordariomycetidae</taxon>
        <taxon>Sordariales</taxon>
        <taxon>Chaetomiaceae</taxon>
        <taxon>Canariomyces</taxon>
    </lineage>
</organism>
<keyword evidence="2" id="KW-1185">Reference proteome</keyword>
<sequence>MEAPKVEAARSGQGTGKLLSGVQRLKPDRASYLRQTIVYLALLVPSYAQSYVGGDLSSQAPYGVPPQVFSSAISSPVADASFPIRGYNTSIPPGGTDGTGSHIHGWSINVGVAENVPLTDSDYAGIDRDNKCIDAATLSITPPADITTCDEDGWRVCAVVFADGLGGSAVNKDVQAKSDGSCSSLLPDDCIRKLQADGVAKGAKAKGSGCADLKIPDECASYFSGEDGTAYKISPVGGPEYKDRRSPFFAWGSKPIFKGNKTSLASTMKPVWPVLLTWSHFTDTGEVHDSAGHLSCVNTPSSKQVATGDSSSDGTSFKNGAWGVAVLLGVVMSSLVLV</sequence>
<dbReference type="Proteomes" id="UP001302812">
    <property type="component" value="Unassembled WGS sequence"/>
</dbReference>
<comment type="caution">
    <text evidence="1">The sequence shown here is derived from an EMBL/GenBank/DDBJ whole genome shotgun (WGS) entry which is preliminary data.</text>
</comment>
<dbReference type="EMBL" id="MU853342">
    <property type="protein sequence ID" value="KAK4112404.1"/>
    <property type="molecule type" value="Genomic_DNA"/>
</dbReference>
<name>A0AAN6YT40_9PEZI</name>
<proteinExistence type="predicted"/>
<dbReference type="GeneID" id="89943312"/>
<dbReference type="RefSeq" id="XP_064669974.1">
    <property type="nucleotide sequence ID" value="XM_064819186.1"/>
</dbReference>
<protein>
    <submittedName>
        <fullName evidence="1">Uncharacterized protein</fullName>
    </submittedName>
</protein>
<accession>A0AAN6YT40</accession>
<evidence type="ECO:0000313" key="2">
    <source>
        <dbReference type="Proteomes" id="UP001302812"/>
    </source>
</evidence>
<gene>
    <name evidence="1" type="ORF">N656DRAFT_845193</name>
</gene>
<reference evidence="1" key="2">
    <citation type="submission" date="2023-05" db="EMBL/GenBank/DDBJ databases">
        <authorList>
            <consortium name="Lawrence Berkeley National Laboratory"/>
            <person name="Steindorff A."/>
            <person name="Hensen N."/>
            <person name="Bonometti L."/>
            <person name="Westerberg I."/>
            <person name="Brannstrom I.O."/>
            <person name="Guillou S."/>
            <person name="Cros-Aarteil S."/>
            <person name="Calhoun S."/>
            <person name="Haridas S."/>
            <person name="Kuo A."/>
            <person name="Mondo S."/>
            <person name="Pangilinan J."/>
            <person name="Riley R."/>
            <person name="Labutti K."/>
            <person name="Andreopoulos B."/>
            <person name="Lipzen A."/>
            <person name="Chen C."/>
            <person name="Yanf M."/>
            <person name="Daum C."/>
            <person name="Ng V."/>
            <person name="Clum A."/>
            <person name="Ohm R."/>
            <person name="Martin F."/>
            <person name="Silar P."/>
            <person name="Natvig D."/>
            <person name="Lalanne C."/>
            <person name="Gautier V."/>
            <person name="Ament-Velasquez S.L."/>
            <person name="Kruys A."/>
            <person name="Hutchinson M.I."/>
            <person name="Powell A.J."/>
            <person name="Barry K."/>
            <person name="Miller A.N."/>
            <person name="Grigoriev I.V."/>
            <person name="Debuchy R."/>
            <person name="Gladieux P."/>
            <person name="Thoren M.H."/>
            <person name="Johannesson H."/>
        </authorList>
    </citation>
    <scope>NUCLEOTIDE SEQUENCE</scope>
    <source>
        <strain evidence="1">CBS 508.74</strain>
    </source>
</reference>
<evidence type="ECO:0000313" key="1">
    <source>
        <dbReference type="EMBL" id="KAK4112404.1"/>
    </source>
</evidence>
<reference evidence="1" key="1">
    <citation type="journal article" date="2023" name="Mol. Phylogenet. Evol.">
        <title>Genome-scale phylogeny and comparative genomics of the fungal order Sordariales.</title>
        <authorList>
            <person name="Hensen N."/>
            <person name="Bonometti L."/>
            <person name="Westerberg I."/>
            <person name="Brannstrom I.O."/>
            <person name="Guillou S."/>
            <person name="Cros-Aarteil S."/>
            <person name="Calhoun S."/>
            <person name="Haridas S."/>
            <person name="Kuo A."/>
            <person name="Mondo S."/>
            <person name="Pangilinan J."/>
            <person name="Riley R."/>
            <person name="LaButti K."/>
            <person name="Andreopoulos B."/>
            <person name="Lipzen A."/>
            <person name="Chen C."/>
            <person name="Yan M."/>
            <person name="Daum C."/>
            <person name="Ng V."/>
            <person name="Clum A."/>
            <person name="Steindorff A."/>
            <person name="Ohm R.A."/>
            <person name="Martin F."/>
            <person name="Silar P."/>
            <person name="Natvig D.O."/>
            <person name="Lalanne C."/>
            <person name="Gautier V."/>
            <person name="Ament-Velasquez S.L."/>
            <person name="Kruys A."/>
            <person name="Hutchinson M.I."/>
            <person name="Powell A.J."/>
            <person name="Barry K."/>
            <person name="Miller A.N."/>
            <person name="Grigoriev I.V."/>
            <person name="Debuchy R."/>
            <person name="Gladieux P."/>
            <person name="Hiltunen Thoren M."/>
            <person name="Johannesson H."/>
        </authorList>
    </citation>
    <scope>NUCLEOTIDE SEQUENCE</scope>
    <source>
        <strain evidence="1">CBS 508.74</strain>
    </source>
</reference>
<dbReference type="AlphaFoldDB" id="A0AAN6YT40"/>